<protein>
    <submittedName>
        <fullName evidence="2">Uncharacterized protein</fullName>
    </submittedName>
</protein>
<feature type="compositionally biased region" description="Basic and acidic residues" evidence="1">
    <location>
        <begin position="240"/>
        <end position="338"/>
    </location>
</feature>
<evidence type="ECO:0000313" key="3">
    <source>
        <dbReference type="Proteomes" id="UP001178507"/>
    </source>
</evidence>
<feature type="region of interest" description="Disordered" evidence="1">
    <location>
        <begin position="240"/>
        <end position="407"/>
    </location>
</feature>
<dbReference type="Proteomes" id="UP001178507">
    <property type="component" value="Unassembled WGS sequence"/>
</dbReference>
<evidence type="ECO:0000313" key="2">
    <source>
        <dbReference type="EMBL" id="CAJ1386760.1"/>
    </source>
</evidence>
<organism evidence="2 3">
    <name type="scientific">Effrenium voratum</name>
    <dbReference type="NCBI Taxonomy" id="2562239"/>
    <lineage>
        <taxon>Eukaryota</taxon>
        <taxon>Sar</taxon>
        <taxon>Alveolata</taxon>
        <taxon>Dinophyceae</taxon>
        <taxon>Suessiales</taxon>
        <taxon>Symbiodiniaceae</taxon>
        <taxon>Effrenium</taxon>
    </lineage>
</organism>
<dbReference type="EMBL" id="CAUJNA010001413">
    <property type="protein sequence ID" value="CAJ1386760.1"/>
    <property type="molecule type" value="Genomic_DNA"/>
</dbReference>
<feature type="compositionally biased region" description="Low complexity" evidence="1">
    <location>
        <begin position="375"/>
        <end position="407"/>
    </location>
</feature>
<sequence length="865" mass="94470">MAGTTPMDATTLDVMPMEVTTSAPETTLPAHGTQPGIRLVTHEVEKQLRMVPGTLFGLTATPEGRSWKEAEVAKGSAQSGAVPRDIRGRQMFLGEAKEILKAFKEALLSPAVLRALQSIEDKGGPRTEQHRRVLITQEWNPIMKRFDFPITEAGYEAMKAGVRNFAENPYVRSCCHEVERLCSAPAGSYFGVPTEEEMQKRKAEEARLEEERKAEEAKRREEAKRAEALRRAEEEAKRRAEAKRKEEEEAKRKEEEEAKRKEEEAKEEARRKGEEEAKRKEEEEAKRKEEEEGKRKEEEDAKRQAEGEGKRKEEEDAKQKESEEARQAAPEATERAESEEATPAKEQSTEAETEVPSPESGASPQRSEAQSVECPRVPEAAEAPRAEAPAAEALAAEAPAAEAPAAEAPLVDSLERLAAEARLKAQKLQECHNEAKRINGHTVPSSDRTVTYEYFEALRGLGLRKAAKASAELVGMAPKGAVLEGLIEVNGSRWLQLSAGSCRQLGALGDCAFALLHEELLAPATPPNPRPLGHAGRFEVRAERVAVHATPALRGEVVGVVYAGRMLMGTPHLVAGYAWLRFEESSRKKVEGAAGAWALIDGAALGLGLLLQPKDGDGRRALEAYQGAAVAPPSPEPAPPSQAVAPPKAPAPAPEPTVPAAEREVKVAQRVDAANLAKRRLSQPLQYRVLAEDHSAPLRKEPLVQSRELAKLERGEVVLGFPGGGWLQLAEGEFVGAWVFIGTRLSACWGELSVTARSWNALEVTWPGLHQEKKVAYNVEWRTPEGAAKQMRGHKVSASNKVVVGNLPPGLLCFRVGARVASTVDDEETCDSLGRGPSFLRATREVMLDEPGRVGFVARKVHSFM</sequence>
<feature type="region of interest" description="Disordered" evidence="1">
    <location>
        <begin position="186"/>
        <end position="220"/>
    </location>
</feature>
<proteinExistence type="predicted"/>
<comment type="caution">
    <text evidence="2">The sequence shown here is derived from an EMBL/GenBank/DDBJ whole genome shotgun (WGS) entry which is preliminary data.</text>
</comment>
<feature type="compositionally biased region" description="Pro residues" evidence="1">
    <location>
        <begin position="647"/>
        <end position="657"/>
    </location>
</feature>
<dbReference type="InterPro" id="IPR052293">
    <property type="entry name" value="SRRP"/>
</dbReference>
<feature type="compositionally biased region" description="Polar residues" evidence="1">
    <location>
        <begin position="360"/>
        <end position="370"/>
    </location>
</feature>
<feature type="region of interest" description="Disordered" evidence="1">
    <location>
        <begin position="629"/>
        <end position="658"/>
    </location>
</feature>
<evidence type="ECO:0000256" key="1">
    <source>
        <dbReference type="SAM" id="MobiDB-lite"/>
    </source>
</evidence>
<dbReference type="PANTHER" id="PTHR12239:SF41">
    <property type="entry name" value="MEMBRANE ASSOCIATED PROTEIN, PUTATIVE-RELATED"/>
    <property type="match status" value="1"/>
</dbReference>
<accession>A0AA36MZU5</accession>
<keyword evidence="3" id="KW-1185">Reference proteome</keyword>
<feature type="compositionally biased region" description="Basic and acidic residues" evidence="1">
    <location>
        <begin position="197"/>
        <end position="220"/>
    </location>
</feature>
<name>A0AA36MZU5_9DINO</name>
<reference evidence="2" key="1">
    <citation type="submission" date="2023-08" db="EMBL/GenBank/DDBJ databases">
        <authorList>
            <person name="Chen Y."/>
            <person name="Shah S."/>
            <person name="Dougan E. K."/>
            <person name="Thang M."/>
            <person name="Chan C."/>
        </authorList>
    </citation>
    <scope>NUCLEOTIDE SEQUENCE</scope>
</reference>
<dbReference type="PANTHER" id="PTHR12239">
    <property type="entry name" value="PROTEIN CBG20215-RELATED"/>
    <property type="match status" value="1"/>
</dbReference>
<dbReference type="AlphaFoldDB" id="A0AA36MZU5"/>
<gene>
    <name evidence="2" type="ORF">EVOR1521_LOCUS12972</name>
</gene>